<organism evidence="2 3">
    <name type="scientific">Pedobacter quisquiliarum</name>
    <dbReference type="NCBI Taxonomy" id="1834438"/>
    <lineage>
        <taxon>Bacteria</taxon>
        <taxon>Pseudomonadati</taxon>
        <taxon>Bacteroidota</taxon>
        <taxon>Sphingobacteriia</taxon>
        <taxon>Sphingobacteriales</taxon>
        <taxon>Sphingobacteriaceae</taxon>
        <taxon>Pedobacter</taxon>
    </lineage>
</organism>
<dbReference type="EMBL" id="BMIL01000008">
    <property type="protein sequence ID" value="GGC70668.1"/>
    <property type="molecule type" value="Genomic_DNA"/>
</dbReference>
<reference evidence="2" key="2">
    <citation type="submission" date="2020-09" db="EMBL/GenBank/DDBJ databases">
        <authorList>
            <person name="Sun Q."/>
            <person name="Zhou Y."/>
        </authorList>
    </citation>
    <scope>NUCLEOTIDE SEQUENCE</scope>
    <source>
        <strain evidence="2">CGMCC 1.15343</strain>
    </source>
</reference>
<dbReference type="RefSeq" id="WP_188627265.1">
    <property type="nucleotide sequence ID" value="NZ_BMIL01000008.1"/>
</dbReference>
<dbReference type="Proteomes" id="UP000651668">
    <property type="component" value="Unassembled WGS sequence"/>
</dbReference>
<name>A0A916UEG9_9SPHI</name>
<evidence type="ECO:0000256" key="1">
    <source>
        <dbReference type="SAM" id="Phobius"/>
    </source>
</evidence>
<feature type="transmembrane region" description="Helical" evidence="1">
    <location>
        <begin position="85"/>
        <end position="103"/>
    </location>
</feature>
<comment type="caution">
    <text evidence="2">The sequence shown here is derived from an EMBL/GenBank/DDBJ whole genome shotgun (WGS) entry which is preliminary data.</text>
</comment>
<keyword evidence="1" id="KW-1133">Transmembrane helix</keyword>
<keyword evidence="1" id="KW-0812">Transmembrane</keyword>
<protein>
    <recommendedName>
        <fullName evidence="4">DUF1360 domain-containing protein</fullName>
    </recommendedName>
</protein>
<accession>A0A916UEG9</accession>
<keyword evidence="3" id="KW-1185">Reference proteome</keyword>
<feature type="transmembrane region" description="Helical" evidence="1">
    <location>
        <begin position="52"/>
        <end position="73"/>
    </location>
</feature>
<keyword evidence="1" id="KW-0472">Membrane</keyword>
<gene>
    <name evidence="2" type="ORF">GCM10011387_25130</name>
</gene>
<evidence type="ECO:0000313" key="2">
    <source>
        <dbReference type="EMBL" id="GGC70668.1"/>
    </source>
</evidence>
<feature type="transmembrane region" description="Helical" evidence="1">
    <location>
        <begin position="6"/>
        <end position="24"/>
    </location>
</feature>
<evidence type="ECO:0000313" key="3">
    <source>
        <dbReference type="Proteomes" id="UP000651668"/>
    </source>
</evidence>
<evidence type="ECO:0008006" key="4">
    <source>
        <dbReference type="Google" id="ProtNLM"/>
    </source>
</evidence>
<proteinExistence type="predicted"/>
<reference evidence="2" key="1">
    <citation type="journal article" date="2014" name="Int. J. Syst. Evol. Microbiol.">
        <title>Complete genome sequence of Corynebacterium casei LMG S-19264T (=DSM 44701T), isolated from a smear-ripened cheese.</title>
        <authorList>
            <consortium name="US DOE Joint Genome Institute (JGI-PGF)"/>
            <person name="Walter F."/>
            <person name="Albersmeier A."/>
            <person name="Kalinowski J."/>
            <person name="Ruckert C."/>
        </authorList>
    </citation>
    <scope>NUCLEOTIDE SEQUENCE</scope>
    <source>
        <strain evidence="2">CGMCC 1.15343</strain>
    </source>
</reference>
<dbReference type="AlphaFoldDB" id="A0A916UEG9"/>
<sequence length="132" mass="16089">MNQEHELFWLFILAIPVASIAWTVTHEEVFREPREYCVRQSKEAPRLLKRKFFYLFTCEFCFSHYVTVFILFLTNYTLYHDDWRGYILSGFSLVWIANFYMSIYNKIRIDLKTGKLISKKQEHILNEQKKED</sequence>